<dbReference type="Gene3D" id="1.10.287.1120">
    <property type="entry name" value="Bipartite methylase S protein"/>
    <property type="match status" value="2"/>
</dbReference>
<feature type="domain" description="Type I restriction modification DNA specificity" evidence="5">
    <location>
        <begin position="19"/>
        <end position="171"/>
    </location>
</feature>
<keyword evidence="6" id="KW-0378">Hydrolase</keyword>
<dbReference type="GO" id="GO:0003677">
    <property type="term" value="F:DNA binding"/>
    <property type="evidence" value="ECO:0007669"/>
    <property type="project" value="UniProtKB-KW"/>
</dbReference>
<keyword evidence="2" id="KW-0680">Restriction system</keyword>
<dbReference type="Pfam" id="PF01420">
    <property type="entry name" value="Methylase_S"/>
    <property type="match status" value="2"/>
</dbReference>
<keyword evidence="7" id="KW-1185">Reference proteome</keyword>
<dbReference type="InterPro" id="IPR052021">
    <property type="entry name" value="Type-I_RS_S_subunit"/>
</dbReference>
<dbReference type="PANTHER" id="PTHR30408">
    <property type="entry name" value="TYPE-1 RESTRICTION ENZYME ECOKI SPECIFICITY PROTEIN"/>
    <property type="match status" value="1"/>
</dbReference>
<dbReference type="AlphaFoldDB" id="A0AAU9CZ51"/>
<evidence type="ECO:0000256" key="2">
    <source>
        <dbReference type="ARBA" id="ARBA00022747"/>
    </source>
</evidence>
<keyword evidence="6" id="KW-0255">Endonuclease</keyword>
<comment type="similarity">
    <text evidence="1">Belongs to the type-I restriction system S methylase family.</text>
</comment>
<keyword evidence="4" id="KW-0175">Coiled coil</keyword>
<organism evidence="6 7">
    <name type="scientific">Fulvitalea axinellae</name>
    <dbReference type="NCBI Taxonomy" id="1182444"/>
    <lineage>
        <taxon>Bacteria</taxon>
        <taxon>Pseudomonadati</taxon>
        <taxon>Bacteroidota</taxon>
        <taxon>Cytophagia</taxon>
        <taxon>Cytophagales</taxon>
        <taxon>Persicobacteraceae</taxon>
        <taxon>Fulvitalea</taxon>
    </lineage>
</organism>
<dbReference type="CDD" id="cd17266">
    <property type="entry name" value="RMtype1_S_Sau1132ORF3780P-TRD2-CR2_like"/>
    <property type="match status" value="1"/>
</dbReference>
<keyword evidence="6" id="KW-0540">Nuclease</keyword>
<dbReference type="Gene3D" id="3.90.220.20">
    <property type="entry name" value="DNA methylase specificity domains"/>
    <property type="match status" value="1"/>
</dbReference>
<evidence type="ECO:0000256" key="4">
    <source>
        <dbReference type="SAM" id="Coils"/>
    </source>
</evidence>
<evidence type="ECO:0000313" key="6">
    <source>
        <dbReference type="EMBL" id="BDD13032.1"/>
    </source>
</evidence>
<sequence>MSKTEKRNVPALRFPEFQDEWVERRLEDLFIEFKSGKNIKASKINDSGNYPVYGGNGLRGYTDIFSHDGEYFLIGRQGALCGNINRFSGKAFVSEHAIACRSNDFSDTEWLAQRLDYFNLNRLSESSAQPGLSVQKLLRFKLVVPTRSEATKIATFLTSVDKKIAQVQEKKRLSQEFKKGMMQKLFSQQIRFKDDQGNDFPEWEEKRLGDILIEYKERVDANTNLPILTSSRNGLYPQKDYFANRELQNEGEYGVVPKGFFTYRHMSDDATFKFNINEYCERGAISKEYPVFTTKDYSARFLYEILNNGSDFKRFALTQKQGGTRTRLYFKNLCKMVLSLPISQEATKIATYLTALDDKIQNLENQIRQAKAFKQGLLQQMLV</sequence>
<gene>
    <name evidence="6" type="ORF">FUAX_54640</name>
</gene>
<feature type="coiled-coil region" evidence="4">
    <location>
        <begin position="353"/>
        <end position="380"/>
    </location>
</feature>
<evidence type="ECO:0000256" key="1">
    <source>
        <dbReference type="ARBA" id="ARBA00010923"/>
    </source>
</evidence>
<dbReference type="KEGG" id="fax:FUAX_54640"/>
<dbReference type="GO" id="GO:0004519">
    <property type="term" value="F:endonuclease activity"/>
    <property type="evidence" value="ECO:0007669"/>
    <property type="project" value="UniProtKB-KW"/>
</dbReference>
<accession>A0AAU9CZ51</accession>
<proteinExistence type="inferred from homology"/>
<dbReference type="InterPro" id="IPR044946">
    <property type="entry name" value="Restrct_endonuc_typeI_TRD_sf"/>
</dbReference>
<dbReference type="EMBL" id="AP025324">
    <property type="protein sequence ID" value="BDD13032.1"/>
    <property type="molecule type" value="Genomic_DNA"/>
</dbReference>
<evidence type="ECO:0000259" key="5">
    <source>
        <dbReference type="Pfam" id="PF01420"/>
    </source>
</evidence>
<dbReference type="GO" id="GO:0009307">
    <property type="term" value="P:DNA restriction-modification system"/>
    <property type="evidence" value="ECO:0007669"/>
    <property type="project" value="UniProtKB-KW"/>
</dbReference>
<geneLocation type="plasmid" evidence="6 7">
    <name>pFA10</name>
</geneLocation>
<dbReference type="REBASE" id="764024">
    <property type="entry name" value="S.Fax2ORF54630P"/>
</dbReference>
<name>A0AAU9CZ51_9BACT</name>
<dbReference type="SUPFAM" id="SSF116734">
    <property type="entry name" value="DNA methylase specificity domain"/>
    <property type="match status" value="2"/>
</dbReference>
<reference evidence="6 7" key="1">
    <citation type="submission" date="2021-12" db="EMBL/GenBank/DDBJ databases">
        <title>Genome sequencing of bacteria with rrn-lacking chromosome and rrn-plasmid.</title>
        <authorList>
            <person name="Anda M."/>
            <person name="Iwasaki W."/>
        </authorList>
    </citation>
    <scope>NUCLEOTIDE SEQUENCE [LARGE SCALE GENOMIC DNA]</scope>
    <source>
        <strain evidence="6 7">DSM 100852</strain>
        <plasmid evidence="6 7">pFA10</plasmid>
    </source>
</reference>
<dbReference type="Proteomes" id="UP001348817">
    <property type="component" value="Plasmid pFA10"/>
</dbReference>
<evidence type="ECO:0000256" key="3">
    <source>
        <dbReference type="ARBA" id="ARBA00023125"/>
    </source>
</evidence>
<dbReference type="InterPro" id="IPR000055">
    <property type="entry name" value="Restrct_endonuc_typeI_TRD"/>
</dbReference>
<feature type="domain" description="Type I restriction modification DNA specificity" evidence="5">
    <location>
        <begin position="202"/>
        <end position="369"/>
    </location>
</feature>
<evidence type="ECO:0000313" key="7">
    <source>
        <dbReference type="Proteomes" id="UP001348817"/>
    </source>
</evidence>
<protein>
    <submittedName>
        <fullName evidence="6">Restriction endonuclease subunit S</fullName>
    </submittedName>
</protein>
<keyword evidence="6" id="KW-0614">Plasmid</keyword>
<dbReference type="PANTHER" id="PTHR30408:SF12">
    <property type="entry name" value="TYPE I RESTRICTION ENZYME MJAVIII SPECIFICITY SUBUNIT"/>
    <property type="match status" value="1"/>
</dbReference>
<dbReference type="RefSeq" id="WP_338396210.1">
    <property type="nucleotide sequence ID" value="NZ_AP025324.1"/>
</dbReference>
<keyword evidence="3" id="KW-0238">DNA-binding</keyword>